<dbReference type="ExpressionAtlas" id="A0A6I8VY47">
    <property type="expression patterns" value="baseline"/>
</dbReference>
<evidence type="ECO:0000313" key="1">
    <source>
        <dbReference type="Proteomes" id="UP000001819"/>
    </source>
</evidence>
<sequence>MDIDDLVEICRLNKNLRELAYMNNETGGKRLAVIAPHCQQLRELEFKMRPDCDASEYRPLAKIPKLKHLKIAGVHEKGTLHPLLNELACKKLKVLRSLSIDDAPVDEKETQAIAQIETLTSVQCAFENPQSIGQLSQLPKLNQLVILSRHDFGSISEQVLSILKKSSEETNIQLFYSRISCTANYSDYGLLSTLPGLSSLDINGSSQTGKLKPFLNGLAFGKEPNLTHLSLESITAEEIAIVSEITSLRTLECGFDETENTELLAKISMLEELIILCVPSGGSLQPLLAALASRKSQTLKKFSLRGRMIDPFEAKELARLRSLQILKCRFADSMAIQLLSQLTELKELFLKAKEMFAKISPGIPPVVNSCKKLAKIYIEIHPRNTESCLVDMKSSEILVEMLEACQDEIYIRSQKSRISFKRGKKTLNVDMKFFIENNLAIQPLARLEAVNHIVIKGRRKAGSLREFFAALAMKKNHDLQSLCITDSSLDFSETTELANITSWTSFRGVLSNKRSYQHLLNLSDFQILENGTADRLHLLNLSDYQILENITADRHIIFDKSTGTLDFVRKGSKLDFPNAFDLHFIASLQNLRHVSIRGSFIWSNMQNFFYQLATWQGETLEKLRVDLSYEISSADLRELRKMNSLRTLSCRISWVKDTEIEQLAQFPQLTTLIVGSHQTGSLKNLLENLAAKECPTLKYLSVKGDGLTPQEVAGVSAISSLKGLECAFYTTEGLNVLAKRSSIEDLVITARKCDTSLVDLLSAFANSGESKLHNLVIEGPTVNQDPFTAFDLVSQIPRLKSLTLPVIDTQGIEVLAEASHLEELRITSGPKRGSLEDLFRALSLKATPKLKKLVLEHTVIDDEEDWKLVQVDSIISLVCGFKDEERLFLLAKMTNLESLEITSEHLFPNISTQILEIFRQCRKLKTIHLGRTLCIVRHDFLISSLNILKSVRDPSTQGPLEMQISPIPYRSMRPPYQLEDEMVGIDEAYLIVTIVYENVQELVRERGRHPK</sequence>
<dbReference type="GO" id="GO:0031146">
    <property type="term" value="P:SCF-dependent proteasomal ubiquitin-dependent protein catabolic process"/>
    <property type="evidence" value="ECO:0007669"/>
    <property type="project" value="TreeGrafter"/>
</dbReference>
<dbReference type="PANTHER" id="PTHR13318">
    <property type="entry name" value="PARTNER OF PAIRED, ISOFORM B-RELATED"/>
    <property type="match status" value="1"/>
</dbReference>
<dbReference type="SUPFAM" id="SSF52047">
    <property type="entry name" value="RNI-like"/>
    <property type="match status" value="2"/>
</dbReference>
<organism evidence="1 2">
    <name type="scientific">Drosophila pseudoobscura pseudoobscura</name>
    <name type="common">Fruit fly</name>
    <dbReference type="NCBI Taxonomy" id="46245"/>
    <lineage>
        <taxon>Eukaryota</taxon>
        <taxon>Metazoa</taxon>
        <taxon>Ecdysozoa</taxon>
        <taxon>Arthropoda</taxon>
        <taxon>Hexapoda</taxon>
        <taxon>Insecta</taxon>
        <taxon>Pterygota</taxon>
        <taxon>Neoptera</taxon>
        <taxon>Endopterygota</taxon>
        <taxon>Diptera</taxon>
        <taxon>Brachycera</taxon>
        <taxon>Muscomorpha</taxon>
        <taxon>Ephydroidea</taxon>
        <taxon>Drosophilidae</taxon>
        <taxon>Drosophila</taxon>
        <taxon>Sophophora</taxon>
    </lineage>
</organism>
<reference evidence="2" key="1">
    <citation type="submission" date="2025-08" db="UniProtKB">
        <authorList>
            <consortium name="RefSeq"/>
        </authorList>
    </citation>
    <scope>IDENTIFICATION</scope>
    <source>
        <strain evidence="2">MV-25-SWS-2005</strain>
        <tissue evidence="2">Whole body</tissue>
    </source>
</reference>
<accession>A0A6I8VY47</accession>
<dbReference type="AlphaFoldDB" id="A0A6I8VY47"/>
<name>A0A6I8VY47_DROPS</name>
<dbReference type="GO" id="GO:0019005">
    <property type="term" value="C:SCF ubiquitin ligase complex"/>
    <property type="evidence" value="ECO:0007669"/>
    <property type="project" value="TreeGrafter"/>
</dbReference>
<dbReference type="InParanoid" id="A0A6I8VY47"/>
<dbReference type="InterPro" id="IPR032675">
    <property type="entry name" value="LRR_dom_sf"/>
</dbReference>
<dbReference type="Proteomes" id="UP000001819">
    <property type="component" value="Chromosome 4"/>
</dbReference>
<dbReference type="Gene3D" id="3.80.10.10">
    <property type="entry name" value="Ribonuclease Inhibitor"/>
    <property type="match status" value="3"/>
</dbReference>
<dbReference type="RefSeq" id="XP_033236025.1">
    <property type="nucleotide sequence ID" value="XM_033380134.1"/>
</dbReference>
<gene>
    <name evidence="2" type="primary">LOC6902909</name>
</gene>
<proteinExistence type="predicted"/>
<keyword evidence="1" id="KW-1185">Reference proteome</keyword>
<evidence type="ECO:0000313" key="2">
    <source>
        <dbReference type="RefSeq" id="XP_033236025.1"/>
    </source>
</evidence>
<protein>
    <submittedName>
        <fullName evidence="2">Uncharacterized protein isoform X1</fullName>
    </submittedName>
</protein>